<accession>K0THC0</accession>
<keyword evidence="1" id="KW-0175">Coiled coil</keyword>
<feature type="coiled-coil region" evidence="1">
    <location>
        <begin position="10"/>
        <end position="37"/>
    </location>
</feature>
<feature type="non-terminal residue" evidence="2">
    <location>
        <position position="166"/>
    </location>
</feature>
<gene>
    <name evidence="2" type="ORF">THAOC_08847</name>
</gene>
<evidence type="ECO:0000256" key="1">
    <source>
        <dbReference type="SAM" id="Coils"/>
    </source>
</evidence>
<proteinExistence type="predicted"/>
<keyword evidence="3" id="KW-1185">Reference proteome</keyword>
<dbReference type="Proteomes" id="UP000266841">
    <property type="component" value="Unassembled WGS sequence"/>
</dbReference>
<reference evidence="2 3" key="1">
    <citation type="journal article" date="2012" name="Genome Biol.">
        <title>Genome and low-iron response of an oceanic diatom adapted to chronic iron limitation.</title>
        <authorList>
            <person name="Lommer M."/>
            <person name="Specht M."/>
            <person name="Roy A.S."/>
            <person name="Kraemer L."/>
            <person name="Andreson R."/>
            <person name="Gutowska M.A."/>
            <person name="Wolf J."/>
            <person name="Bergner S.V."/>
            <person name="Schilhabel M.B."/>
            <person name="Klostermeier U.C."/>
            <person name="Beiko R.G."/>
            <person name="Rosenstiel P."/>
            <person name="Hippler M."/>
            <person name="Laroche J."/>
        </authorList>
    </citation>
    <scope>NUCLEOTIDE SEQUENCE [LARGE SCALE GENOMIC DNA]</scope>
    <source>
        <strain evidence="2 3">CCMP1005</strain>
    </source>
</reference>
<evidence type="ECO:0000313" key="3">
    <source>
        <dbReference type="Proteomes" id="UP000266841"/>
    </source>
</evidence>
<dbReference type="AlphaFoldDB" id="K0THC0"/>
<organism evidence="2 3">
    <name type="scientific">Thalassiosira oceanica</name>
    <name type="common">Marine diatom</name>
    <dbReference type="NCBI Taxonomy" id="159749"/>
    <lineage>
        <taxon>Eukaryota</taxon>
        <taxon>Sar</taxon>
        <taxon>Stramenopiles</taxon>
        <taxon>Ochrophyta</taxon>
        <taxon>Bacillariophyta</taxon>
        <taxon>Coscinodiscophyceae</taxon>
        <taxon>Thalassiosirophycidae</taxon>
        <taxon>Thalassiosirales</taxon>
        <taxon>Thalassiosiraceae</taxon>
        <taxon>Thalassiosira</taxon>
    </lineage>
</organism>
<sequence>MMTSEDCDSNAELRRRNAELESEIGKLRLENAQLRRLERSDHEVLRVVVTTAVDISRLAESLVAQISSFLGTARELRNLTLTCKSFGFRQPTSTLNWSVVEEVARQAVCSRATDDEMGCLPQYVRGTVTWLSILHRYEHLLEFDVLLGDYIEHGNGDKTAVCATGE</sequence>
<protein>
    <submittedName>
        <fullName evidence="2">Uncharacterized protein</fullName>
    </submittedName>
</protein>
<evidence type="ECO:0000313" key="2">
    <source>
        <dbReference type="EMBL" id="EJK69857.1"/>
    </source>
</evidence>
<dbReference type="EMBL" id="AGNL01009458">
    <property type="protein sequence ID" value="EJK69857.1"/>
    <property type="molecule type" value="Genomic_DNA"/>
</dbReference>
<name>K0THC0_THAOC</name>
<comment type="caution">
    <text evidence="2">The sequence shown here is derived from an EMBL/GenBank/DDBJ whole genome shotgun (WGS) entry which is preliminary data.</text>
</comment>